<dbReference type="PANTHER" id="PTHR37694">
    <property type="entry name" value="SLR8022 PROTEIN"/>
    <property type="match status" value="1"/>
</dbReference>
<evidence type="ECO:0000313" key="1">
    <source>
        <dbReference type="EMBL" id="MXY95149.1"/>
    </source>
</evidence>
<dbReference type="AlphaFoldDB" id="A0A6B0YYU2"/>
<reference evidence="1" key="1">
    <citation type="submission" date="2019-09" db="EMBL/GenBank/DDBJ databases">
        <title>Characterisation of the sponge microbiome using genome-centric metagenomics.</title>
        <authorList>
            <person name="Engelberts J.P."/>
            <person name="Robbins S.J."/>
            <person name="De Goeij J.M."/>
            <person name="Aranda M."/>
            <person name="Bell S.C."/>
            <person name="Webster N.S."/>
        </authorList>
    </citation>
    <scope>NUCLEOTIDE SEQUENCE</scope>
    <source>
        <strain evidence="1">SB0664_bin_27</strain>
    </source>
</reference>
<proteinExistence type="predicted"/>
<dbReference type="CDD" id="cd02230">
    <property type="entry name" value="cupin_HP0902-like"/>
    <property type="match status" value="1"/>
</dbReference>
<organism evidence="1">
    <name type="scientific">Caldilineaceae bacterium SB0664_bin_27</name>
    <dbReference type="NCBI Taxonomy" id="2605260"/>
    <lineage>
        <taxon>Bacteria</taxon>
        <taxon>Bacillati</taxon>
        <taxon>Chloroflexota</taxon>
        <taxon>Caldilineae</taxon>
        <taxon>Caldilineales</taxon>
        <taxon>Caldilineaceae</taxon>
    </lineage>
</organism>
<protein>
    <submittedName>
        <fullName evidence="1">Cupin</fullName>
    </submittedName>
</protein>
<comment type="caution">
    <text evidence="1">The sequence shown here is derived from an EMBL/GenBank/DDBJ whole genome shotgun (WGS) entry which is preliminary data.</text>
</comment>
<gene>
    <name evidence="1" type="ORF">F4Y42_17040</name>
</gene>
<accession>A0A6B0YYU2</accession>
<sequence>MTQAGANAGLRRKQRMAIEHAEHGKVVDLNTFGGTASTAVVKEKEFEAIRVYLGPGKKIPPHKVDGPITVHCLSGSCTFFVEDEPRSLAPGSWLFLEGGTMHALEAEEECAVLVTILFT</sequence>
<dbReference type="InterPro" id="IPR014710">
    <property type="entry name" value="RmlC-like_jellyroll"/>
</dbReference>
<dbReference type="PANTHER" id="PTHR37694:SF1">
    <property type="entry name" value="SLR8022 PROTEIN"/>
    <property type="match status" value="1"/>
</dbReference>
<dbReference type="Gene3D" id="2.60.120.10">
    <property type="entry name" value="Jelly Rolls"/>
    <property type="match status" value="1"/>
</dbReference>
<dbReference type="InterPro" id="IPR011051">
    <property type="entry name" value="RmlC_Cupin_sf"/>
</dbReference>
<dbReference type="SUPFAM" id="SSF51182">
    <property type="entry name" value="RmlC-like cupins"/>
    <property type="match status" value="1"/>
</dbReference>
<name>A0A6B0YYU2_9CHLR</name>
<dbReference type="EMBL" id="VXRG01000137">
    <property type="protein sequence ID" value="MXY95149.1"/>
    <property type="molecule type" value="Genomic_DNA"/>
</dbReference>